<sequence>MPKTKRLDDLPPEIIFHIGKHLPNGSLAKLALCSRYYYEKCIGILYSHQELHSKPQLTQLIETVIAKPGIGCSVRTLDVRFLSEEPNTGNMLTLLGKFSLLGELSSAESAKNAWRKFEIITLSGWAMMAILICLLPQLENLKLPCIPNTKWHQEDSMFIEFFSAIAKAQRDGDSSVTVLSTLKCISIAADVSQYSHFTKFPFLELKSLTTFKAGLIYYSLDTEWQANTPPLPNIKILMFSRSAFIASIVGFLNCFPCLERFEFGKGRHCLNLADVVEGLLPAKKTLKYLWLWNDSAGGGTDQNFVRSLSDFERLEEICIQPAPWEWSDPRIGLSPNRLCETVPHGLKKILLGFELDRIADISLYQLLELVTRKDECCPGLNYIEMFWYDDDENAWQDDYDEMREKCHDVPLLVELWEACWERGIRLLLSHRDSSLNFEHGVGCSKLAETVNDLCPTHLRSRNADGFLYDDEWRLSTVEANWMGDSPLFPGEYSPEGLEDLLTWP</sequence>
<dbReference type="AlphaFoldDB" id="A0A8A3P590"/>
<protein>
    <recommendedName>
        <fullName evidence="3">F-box domain-containing protein</fullName>
    </recommendedName>
</protein>
<dbReference type="SUPFAM" id="SSF81383">
    <property type="entry name" value="F-box domain"/>
    <property type="match status" value="1"/>
</dbReference>
<evidence type="ECO:0000313" key="1">
    <source>
        <dbReference type="EMBL" id="QSZ32080.1"/>
    </source>
</evidence>
<proteinExistence type="predicted"/>
<dbReference type="EMBL" id="CP063406">
    <property type="protein sequence ID" value="QSZ32080.1"/>
    <property type="molecule type" value="Genomic_DNA"/>
</dbReference>
<accession>A0A8A3P590</accession>
<organism evidence="1 2">
    <name type="scientific">Monilinia vaccinii-corymbosi</name>
    <dbReference type="NCBI Taxonomy" id="61207"/>
    <lineage>
        <taxon>Eukaryota</taxon>
        <taxon>Fungi</taxon>
        <taxon>Dikarya</taxon>
        <taxon>Ascomycota</taxon>
        <taxon>Pezizomycotina</taxon>
        <taxon>Leotiomycetes</taxon>
        <taxon>Helotiales</taxon>
        <taxon>Sclerotiniaceae</taxon>
        <taxon>Monilinia</taxon>
    </lineage>
</organism>
<dbReference type="OrthoDB" id="3533404at2759"/>
<evidence type="ECO:0008006" key="3">
    <source>
        <dbReference type="Google" id="ProtNLM"/>
    </source>
</evidence>
<keyword evidence="2" id="KW-1185">Reference proteome</keyword>
<reference evidence="1" key="1">
    <citation type="submission" date="2020-10" db="EMBL/GenBank/DDBJ databases">
        <title>Genome Sequence of Monilinia vaccinii-corymbosi Sheds Light on Mummy Berry Disease Infection of Blueberry and Mating Type.</title>
        <authorList>
            <person name="Yow A.G."/>
            <person name="Zhang Y."/>
            <person name="Bansal K."/>
            <person name="Eacker S.M."/>
            <person name="Sullivan S."/>
            <person name="Liachko I."/>
            <person name="Cubeta M.A."/>
            <person name="Rollins J.A."/>
            <person name="Ashrafi H."/>
        </authorList>
    </citation>
    <scope>NUCLEOTIDE SEQUENCE</scope>
    <source>
        <strain evidence="1">RL-1</strain>
    </source>
</reference>
<dbReference type="InterPro" id="IPR036047">
    <property type="entry name" value="F-box-like_dom_sf"/>
</dbReference>
<evidence type="ECO:0000313" key="2">
    <source>
        <dbReference type="Proteomes" id="UP000672032"/>
    </source>
</evidence>
<dbReference type="Proteomes" id="UP000672032">
    <property type="component" value="Chromosome 2"/>
</dbReference>
<name>A0A8A3P590_9HELO</name>
<gene>
    <name evidence="1" type="ORF">DSL72_001649</name>
</gene>
<dbReference type="SUPFAM" id="SSF52047">
    <property type="entry name" value="RNI-like"/>
    <property type="match status" value="1"/>
</dbReference>